<dbReference type="EMBL" id="BARU01008486">
    <property type="protein sequence ID" value="GAH41889.1"/>
    <property type="molecule type" value="Genomic_DNA"/>
</dbReference>
<comment type="caution">
    <text evidence="1">The sequence shown here is derived from an EMBL/GenBank/DDBJ whole genome shotgun (WGS) entry which is preliminary data.</text>
</comment>
<sequence length="34" mass="4077">VLKYFNEPVTDYDSVLSVVRNTPHVNWFIAIYLY</sequence>
<feature type="non-terminal residue" evidence="1">
    <location>
        <position position="1"/>
    </location>
</feature>
<reference evidence="1" key="1">
    <citation type="journal article" date="2014" name="Front. Microbiol.">
        <title>High frequency of phylogenetically diverse reductive dehalogenase-homologous genes in deep subseafloor sedimentary metagenomes.</title>
        <authorList>
            <person name="Kawai M."/>
            <person name="Futagami T."/>
            <person name="Toyoda A."/>
            <person name="Takaki Y."/>
            <person name="Nishi S."/>
            <person name="Hori S."/>
            <person name="Arai W."/>
            <person name="Tsubouchi T."/>
            <person name="Morono Y."/>
            <person name="Uchiyama I."/>
            <person name="Ito T."/>
            <person name="Fujiyama A."/>
            <person name="Inagaki F."/>
            <person name="Takami H."/>
        </authorList>
    </citation>
    <scope>NUCLEOTIDE SEQUENCE</scope>
    <source>
        <strain evidence="1">Expedition CK06-06</strain>
    </source>
</reference>
<proteinExistence type="predicted"/>
<dbReference type="AlphaFoldDB" id="X1GJU4"/>
<evidence type="ECO:0000313" key="1">
    <source>
        <dbReference type="EMBL" id="GAH41889.1"/>
    </source>
</evidence>
<accession>X1GJU4</accession>
<name>X1GJU4_9ZZZZ</name>
<protein>
    <submittedName>
        <fullName evidence="1">Uncharacterized protein</fullName>
    </submittedName>
</protein>
<organism evidence="1">
    <name type="scientific">marine sediment metagenome</name>
    <dbReference type="NCBI Taxonomy" id="412755"/>
    <lineage>
        <taxon>unclassified sequences</taxon>
        <taxon>metagenomes</taxon>
        <taxon>ecological metagenomes</taxon>
    </lineage>
</organism>
<gene>
    <name evidence="1" type="ORF">S03H2_16591</name>
</gene>